<dbReference type="PATRIC" id="fig|1280950.3.peg.1046"/>
<gene>
    <name evidence="1" type="ORF">HJO_05195</name>
</gene>
<dbReference type="Proteomes" id="UP000025171">
    <property type="component" value="Unassembled WGS sequence"/>
</dbReference>
<dbReference type="STRING" id="1280950.HJO_05195"/>
<dbReference type="Gene3D" id="3.30.1540.10">
    <property type="entry name" value="formyl-coa transferase, domain 3"/>
    <property type="match status" value="1"/>
</dbReference>
<dbReference type="GO" id="GO:0016740">
    <property type="term" value="F:transferase activity"/>
    <property type="evidence" value="ECO:0007669"/>
    <property type="project" value="UniProtKB-KW"/>
</dbReference>
<comment type="caution">
    <text evidence="1">The sequence shown here is derived from an EMBL/GenBank/DDBJ whole genome shotgun (WGS) entry which is preliminary data.</text>
</comment>
<keyword evidence="2" id="KW-1185">Reference proteome</keyword>
<reference evidence="1 2" key="1">
    <citation type="journal article" date="2014" name="Antonie Van Leeuwenhoek">
        <title>Hyphomonas beringensis sp. nov. and Hyphomonas chukchiensis sp. nov., isolated from surface seawater of the Bering Sea and Chukchi Sea.</title>
        <authorList>
            <person name="Li C."/>
            <person name="Lai Q."/>
            <person name="Li G."/>
            <person name="Dong C."/>
            <person name="Wang J."/>
            <person name="Liao Y."/>
            <person name="Shao Z."/>
        </authorList>
    </citation>
    <scope>NUCLEOTIDE SEQUENCE [LARGE SCALE GENOMIC DNA]</scope>
    <source>
        <strain evidence="1 2">MHS-2</strain>
    </source>
</reference>
<keyword evidence="1" id="KW-0808">Transferase</keyword>
<dbReference type="InterPro" id="IPR044855">
    <property type="entry name" value="CoA-Trfase_III_dom3_sf"/>
</dbReference>
<protein>
    <submittedName>
        <fullName evidence="1">Putative acyl-CoA transferase</fullName>
    </submittedName>
</protein>
<dbReference type="Pfam" id="PF02515">
    <property type="entry name" value="CoA_transf_3"/>
    <property type="match status" value="2"/>
</dbReference>
<sequence length="683" mass="74006">MQDLLSEADILLTDMTPHDREKLGLGSRAIKDRHPHLIITEIGSWPAGHKLENRPVDDTLVLAEAGLMDEQAGVRDGPIYLRFPLGSWGSAYLAAIGTLARLIQKRRGRGVGGVSTSLVQGALAPSAMLWRKAERATPEFTNSMGKSIRSPQFECSDGVWIHVKSTPDHAPLMSAALQELGADRIADLNAGEKGDHICPNWGANKFIFKSRPSDVWLADLWSADVAVQPDVPMGHIYGDEQAILNGYVIDVEDPVFGKTRQPGAPVSIEPPMRAFRPAAFASPWRDGDWSSERAGSCISSSRGAAEELPLNGVKVADFGAFLAGPFATMMLSDLGADVVKVEGLTGDPLRRNDGAFFGCQRGKRSLAVDLKHETAADIIASLAEWADIVHHNIRLPAAHRLGIDYETLSAINPELIYCHVSAYGPKGPRKDWPGYDQLFQAQTGWEFEGAGEGNQPMWHRFGMMDHQCALASLFVTLLGLYHRDNGHGGQAVGASLLGAGLMTVSETIVLEDGSLTPYPGLDQQQMGVSSTRRLYRCMDGWVAFASDVPDTCSSLQQHSRQTSVSGVEDYMAGLTVAEALGLADDCGIAATEARTDNRDRFFGDPANLDKGLVARFNQSKFGMVDMVGTFWLFDGQPALPQSGVPDLGEHTAQCLEELGFSPVEIRDFCRNKIVAGLRNEVAE</sequence>
<accession>A0A059FRC3</accession>
<dbReference type="Gene3D" id="3.40.50.10540">
    <property type="entry name" value="Crotonobetainyl-coa:carnitine coa-transferase, domain 1"/>
    <property type="match status" value="2"/>
</dbReference>
<dbReference type="eggNOG" id="COG1804">
    <property type="taxonomic scope" value="Bacteria"/>
</dbReference>
<evidence type="ECO:0000313" key="1">
    <source>
        <dbReference type="EMBL" id="KCZ93224.1"/>
    </source>
</evidence>
<dbReference type="InterPro" id="IPR023606">
    <property type="entry name" value="CoA-Trfase_III_dom_1_sf"/>
</dbReference>
<organism evidence="1 2">
    <name type="scientific">Hyphomonas johnsonii MHS-2</name>
    <dbReference type="NCBI Taxonomy" id="1280950"/>
    <lineage>
        <taxon>Bacteria</taxon>
        <taxon>Pseudomonadati</taxon>
        <taxon>Pseudomonadota</taxon>
        <taxon>Alphaproteobacteria</taxon>
        <taxon>Hyphomonadales</taxon>
        <taxon>Hyphomonadaceae</taxon>
        <taxon>Hyphomonas</taxon>
    </lineage>
</organism>
<dbReference type="InterPro" id="IPR050509">
    <property type="entry name" value="CoA-transferase_III"/>
</dbReference>
<dbReference type="PANTHER" id="PTHR48228:SF5">
    <property type="entry name" value="ALPHA-METHYLACYL-COA RACEMASE"/>
    <property type="match status" value="1"/>
</dbReference>
<dbReference type="PANTHER" id="PTHR48228">
    <property type="entry name" value="SUCCINYL-COA--D-CITRAMALATE COA-TRANSFERASE"/>
    <property type="match status" value="1"/>
</dbReference>
<dbReference type="SUPFAM" id="SSF89796">
    <property type="entry name" value="CoA-transferase family III (CaiB/BaiF)"/>
    <property type="match status" value="2"/>
</dbReference>
<dbReference type="InterPro" id="IPR003673">
    <property type="entry name" value="CoA-Trfase_fam_III"/>
</dbReference>
<dbReference type="AlphaFoldDB" id="A0A059FRC3"/>
<proteinExistence type="predicted"/>
<name>A0A059FRC3_9PROT</name>
<dbReference type="EMBL" id="ARYK01000002">
    <property type="protein sequence ID" value="KCZ93224.1"/>
    <property type="molecule type" value="Genomic_DNA"/>
</dbReference>
<evidence type="ECO:0000313" key="2">
    <source>
        <dbReference type="Proteomes" id="UP000025171"/>
    </source>
</evidence>